<dbReference type="WBParaSite" id="BTMF_0000312501-mRNA-1">
    <property type="protein sequence ID" value="BTMF_0000312501-mRNA-1"/>
    <property type="gene ID" value="BTMF_0000312501"/>
</dbReference>
<keyword evidence="2" id="KW-1185">Reference proteome</keyword>
<protein>
    <submittedName>
        <fullName evidence="1 3">Uncharacterized protein</fullName>
    </submittedName>
</protein>
<accession>A0A0R3Q9W4</accession>
<organism evidence="3">
    <name type="scientific">Brugia timori</name>
    <dbReference type="NCBI Taxonomy" id="42155"/>
    <lineage>
        <taxon>Eukaryota</taxon>
        <taxon>Metazoa</taxon>
        <taxon>Ecdysozoa</taxon>
        <taxon>Nematoda</taxon>
        <taxon>Chromadorea</taxon>
        <taxon>Rhabditida</taxon>
        <taxon>Spirurina</taxon>
        <taxon>Spiruromorpha</taxon>
        <taxon>Filarioidea</taxon>
        <taxon>Onchocercidae</taxon>
        <taxon>Brugia</taxon>
    </lineage>
</organism>
<gene>
    <name evidence="1" type="ORF">BTMF_LOCUS2447</name>
</gene>
<evidence type="ECO:0000313" key="1">
    <source>
        <dbReference type="EMBL" id="VDO12582.1"/>
    </source>
</evidence>
<evidence type="ECO:0000313" key="2">
    <source>
        <dbReference type="Proteomes" id="UP000280834"/>
    </source>
</evidence>
<dbReference type="EMBL" id="UZAG01002017">
    <property type="protein sequence ID" value="VDO12582.1"/>
    <property type="molecule type" value="Genomic_DNA"/>
</dbReference>
<reference evidence="1 2" key="2">
    <citation type="submission" date="2018-11" db="EMBL/GenBank/DDBJ databases">
        <authorList>
            <consortium name="Pathogen Informatics"/>
        </authorList>
    </citation>
    <scope>NUCLEOTIDE SEQUENCE [LARGE SCALE GENOMIC DNA]</scope>
</reference>
<dbReference type="Proteomes" id="UP000280834">
    <property type="component" value="Unassembled WGS sequence"/>
</dbReference>
<dbReference type="AlphaFoldDB" id="A0A0R3Q9W4"/>
<evidence type="ECO:0000313" key="3">
    <source>
        <dbReference type="WBParaSite" id="BTMF_0000312501-mRNA-1"/>
    </source>
</evidence>
<sequence length="96" mass="11475">MLFHFIIFKFRFIIENITSLRKNKSSKSSPRFLQVLPNDIYGKAIIQTTIGRTEAVKYHLKFICTTINIISFLFFSLKRLKELFYKTYFLLRKATI</sequence>
<proteinExistence type="predicted"/>
<name>A0A0R3Q9W4_9BILA</name>
<reference evidence="3" key="1">
    <citation type="submission" date="2017-02" db="UniProtKB">
        <authorList>
            <consortium name="WormBaseParasite"/>
        </authorList>
    </citation>
    <scope>IDENTIFICATION</scope>
</reference>